<evidence type="ECO:0000313" key="2">
    <source>
        <dbReference type="EMBL" id="GGH08344.1"/>
    </source>
</evidence>
<evidence type="ECO:0000313" key="3">
    <source>
        <dbReference type="Proteomes" id="UP000648722"/>
    </source>
</evidence>
<feature type="transmembrane region" description="Helical" evidence="1">
    <location>
        <begin position="16"/>
        <end position="38"/>
    </location>
</feature>
<keyword evidence="1" id="KW-1133">Transmembrane helix</keyword>
<dbReference type="RefSeq" id="WP_188453067.1">
    <property type="nucleotide sequence ID" value="NZ_BMFS01000016.1"/>
</dbReference>
<accession>A0ABQ1Y0X8</accession>
<evidence type="ECO:0000256" key="1">
    <source>
        <dbReference type="SAM" id="Phobius"/>
    </source>
</evidence>
<sequence length="68" mass="7113">MSDELKSPSGIGVRQLFIWAIPLGLGLAGLLLVILIGWELWTGIGLAIAGALGTLMLVGQHYKIGPDS</sequence>
<proteinExistence type="predicted"/>
<feature type="transmembrane region" description="Helical" evidence="1">
    <location>
        <begin position="44"/>
        <end position="62"/>
    </location>
</feature>
<keyword evidence="3" id="KW-1185">Reference proteome</keyword>
<keyword evidence="1" id="KW-0472">Membrane</keyword>
<organism evidence="2 3">
    <name type="scientific">Glycocaulis albus</name>
    <dbReference type="NCBI Taxonomy" id="1382801"/>
    <lineage>
        <taxon>Bacteria</taxon>
        <taxon>Pseudomonadati</taxon>
        <taxon>Pseudomonadota</taxon>
        <taxon>Alphaproteobacteria</taxon>
        <taxon>Maricaulales</taxon>
        <taxon>Maricaulaceae</taxon>
        <taxon>Glycocaulis</taxon>
    </lineage>
</organism>
<name>A0ABQ1Y0X8_9PROT</name>
<comment type="caution">
    <text evidence="2">The sequence shown here is derived from an EMBL/GenBank/DDBJ whole genome shotgun (WGS) entry which is preliminary data.</text>
</comment>
<gene>
    <name evidence="2" type="ORF">GCM10007420_26500</name>
</gene>
<dbReference type="EMBL" id="BMFS01000016">
    <property type="protein sequence ID" value="GGH08344.1"/>
    <property type="molecule type" value="Genomic_DNA"/>
</dbReference>
<protein>
    <submittedName>
        <fullName evidence="2">Uncharacterized protein</fullName>
    </submittedName>
</protein>
<keyword evidence="1" id="KW-0812">Transmembrane</keyword>
<reference evidence="3" key="1">
    <citation type="journal article" date="2019" name="Int. J. Syst. Evol. Microbiol.">
        <title>The Global Catalogue of Microorganisms (GCM) 10K type strain sequencing project: providing services to taxonomists for standard genome sequencing and annotation.</title>
        <authorList>
            <consortium name="The Broad Institute Genomics Platform"/>
            <consortium name="The Broad Institute Genome Sequencing Center for Infectious Disease"/>
            <person name="Wu L."/>
            <person name="Ma J."/>
        </authorList>
    </citation>
    <scope>NUCLEOTIDE SEQUENCE [LARGE SCALE GENOMIC DNA]</scope>
    <source>
        <strain evidence="3">CGMCC 1.12766</strain>
    </source>
</reference>
<dbReference type="Proteomes" id="UP000648722">
    <property type="component" value="Unassembled WGS sequence"/>
</dbReference>